<accession>A0A438JR75</accession>
<reference evidence="1 2" key="1">
    <citation type="journal article" date="2018" name="PLoS Genet.">
        <title>Population sequencing reveals clonal diversity and ancestral inbreeding in the grapevine cultivar Chardonnay.</title>
        <authorList>
            <person name="Roach M.J."/>
            <person name="Johnson D.L."/>
            <person name="Bohlmann J."/>
            <person name="van Vuuren H.J."/>
            <person name="Jones S.J."/>
            <person name="Pretorius I.S."/>
            <person name="Schmidt S.A."/>
            <person name="Borneman A.R."/>
        </authorList>
    </citation>
    <scope>NUCLEOTIDE SEQUENCE [LARGE SCALE GENOMIC DNA]</scope>
    <source>
        <strain evidence="2">cv. Chardonnay</strain>
        <tissue evidence="1">Leaf</tissue>
    </source>
</reference>
<sequence length="73" mass="8023">MLPLGALLNACHIHGNLELGKQIGKILIQVDPGHGGRYIHLASIHAAAGEWNQAARVRRQMKEQEFQNFQGAV</sequence>
<comment type="caution">
    <text evidence="1">The sequence shown here is derived from an EMBL/GenBank/DDBJ whole genome shotgun (WGS) entry which is preliminary data.</text>
</comment>
<evidence type="ECO:0000313" key="1">
    <source>
        <dbReference type="EMBL" id="RVX11438.1"/>
    </source>
</evidence>
<dbReference type="GO" id="GO:0009451">
    <property type="term" value="P:RNA modification"/>
    <property type="evidence" value="ECO:0007669"/>
    <property type="project" value="InterPro"/>
</dbReference>
<dbReference type="EMBL" id="QGNW01000030">
    <property type="protein sequence ID" value="RVX11438.1"/>
    <property type="molecule type" value="Genomic_DNA"/>
</dbReference>
<dbReference type="GO" id="GO:0003723">
    <property type="term" value="F:RNA binding"/>
    <property type="evidence" value="ECO:0007669"/>
    <property type="project" value="InterPro"/>
</dbReference>
<dbReference type="InterPro" id="IPR046848">
    <property type="entry name" value="E_motif"/>
</dbReference>
<dbReference type="PANTHER" id="PTHR47926">
    <property type="entry name" value="PENTATRICOPEPTIDE REPEAT-CONTAINING PROTEIN"/>
    <property type="match status" value="1"/>
</dbReference>
<organism evidence="1 2">
    <name type="scientific">Vitis vinifera</name>
    <name type="common">Grape</name>
    <dbReference type="NCBI Taxonomy" id="29760"/>
    <lineage>
        <taxon>Eukaryota</taxon>
        <taxon>Viridiplantae</taxon>
        <taxon>Streptophyta</taxon>
        <taxon>Embryophyta</taxon>
        <taxon>Tracheophyta</taxon>
        <taxon>Spermatophyta</taxon>
        <taxon>Magnoliopsida</taxon>
        <taxon>eudicotyledons</taxon>
        <taxon>Gunneridae</taxon>
        <taxon>Pentapetalae</taxon>
        <taxon>rosids</taxon>
        <taxon>Vitales</taxon>
        <taxon>Vitaceae</taxon>
        <taxon>Viteae</taxon>
        <taxon>Vitis</taxon>
    </lineage>
</organism>
<dbReference type="PANTHER" id="PTHR47926:SF463">
    <property type="entry name" value="PENTATRICOPEPTIDE REPEAT-CONTAINING PROTEIN"/>
    <property type="match status" value="1"/>
</dbReference>
<dbReference type="AlphaFoldDB" id="A0A438JR75"/>
<dbReference type="Pfam" id="PF20431">
    <property type="entry name" value="E_motif"/>
    <property type="match status" value="1"/>
</dbReference>
<proteinExistence type="predicted"/>
<evidence type="ECO:0000313" key="2">
    <source>
        <dbReference type="Proteomes" id="UP000288805"/>
    </source>
</evidence>
<name>A0A438JR75_VITVI</name>
<dbReference type="Proteomes" id="UP000288805">
    <property type="component" value="Unassembled WGS sequence"/>
</dbReference>
<gene>
    <name evidence="1" type="primary">PCMP-H61_21</name>
    <name evidence="1" type="ORF">CK203_015839</name>
</gene>
<dbReference type="InterPro" id="IPR046960">
    <property type="entry name" value="PPR_At4g14850-like_plant"/>
</dbReference>
<protein>
    <submittedName>
        <fullName evidence="1">Pentatricopeptide repeat-containing protein</fullName>
    </submittedName>
</protein>